<keyword evidence="1" id="KW-0472">Membrane</keyword>
<evidence type="ECO:0000313" key="3">
    <source>
        <dbReference type="EMBL" id="ANV97563.1"/>
    </source>
</evidence>
<feature type="transmembrane region" description="Helical" evidence="1">
    <location>
        <begin position="136"/>
        <end position="157"/>
    </location>
</feature>
<dbReference type="KEGG" id="het:BBW65_01505"/>
<evidence type="ECO:0000256" key="1">
    <source>
        <dbReference type="SAM" id="Phobius"/>
    </source>
</evidence>
<dbReference type="Proteomes" id="UP000092884">
    <property type="component" value="Chromosome"/>
</dbReference>
<keyword evidence="1" id="KW-1133">Transmembrane helix</keyword>
<evidence type="ECO:0000259" key="2">
    <source>
        <dbReference type="Pfam" id="PF13084"/>
    </source>
</evidence>
<evidence type="ECO:0000313" key="4">
    <source>
        <dbReference type="Proteomes" id="UP000092884"/>
    </source>
</evidence>
<keyword evidence="4" id="KW-1185">Reference proteome</keyword>
<reference evidence="4" key="1">
    <citation type="submission" date="2016-07" db="EMBL/GenBank/DDBJ databases">
        <authorList>
            <person name="Florea S."/>
            <person name="Webb J.S."/>
            <person name="Jaromczyk J."/>
            <person name="Schardl C.L."/>
        </authorList>
    </citation>
    <scope>NUCLEOTIDE SEQUENCE [LARGE SCALE GENOMIC DNA]</scope>
    <source>
        <strain evidence="4">MIT 01-6242</strain>
    </source>
</reference>
<dbReference type="STRING" id="222136.BBW65_01505"/>
<sequence length="254" mass="28707">MIGRTAVLFSWFVCSSYAQDQEILQQSKKEAIPQVSKQDPFLKFNQPYYVPTSRAGYLGVSAGLTVMASFGTAGMLFMMPESVTHWDKDDVRRLGSKYWQRISNSPKVDPDDLWLNFIAHPYCGAIYYLQSRRAGFNWAFSAFYGFLFSTFFWEYGIEAFAETPSWQDLVVTPAIGALLGEGFYRLINAIQNNDSKVLDSRFLGGLCLFVLDPLGFVIQDLQLGSALGIKNRNQFQSFYVPKADGIALVARYSF</sequence>
<gene>
    <name evidence="3" type="ORF">BBW65_01505</name>
</gene>
<dbReference type="Pfam" id="PF13084">
    <property type="entry name" value="DUF3943"/>
    <property type="match status" value="1"/>
</dbReference>
<dbReference type="AlphaFoldDB" id="A0A1B1U474"/>
<accession>A0A1B1U474</accession>
<organism evidence="3 4">
    <name type="scientific">Helicobacter enhydrae</name>
    <dbReference type="NCBI Taxonomy" id="222136"/>
    <lineage>
        <taxon>Bacteria</taxon>
        <taxon>Pseudomonadati</taxon>
        <taxon>Campylobacterota</taxon>
        <taxon>Epsilonproteobacteria</taxon>
        <taxon>Campylobacterales</taxon>
        <taxon>Helicobacteraceae</taxon>
        <taxon>Helicobacter</taxon>
    </lineage>
</organism>
<dbReference type="EMBL" id="CP016503">
    <property type="protein sequence ID" value="ANV97563.1"/>
    <property type="molecule type" value="Genomic_DNA"/>
</dbReference>
<name>A0A1B1U474_9HELI</name>
<protein>
    <recommendedName>
        <fullName evidence="2">DUF3943 domain-containing protein</fullName>
    </recommendedName>
</protein>
<keyword evidence="1" id="KW-0812">Transmembrane</keyword>
<feature type="domain" description="DUF3943" evidence="2">
    <location>
        <begin position="106"/>
        <end position="213"/>
    </location>
</feature>
<dbReference type="InterPro" id="IPR025079">
    <property type="entry name" value="DUF3943"/>
</dbReference>
<feature type="transmembrane region" description="Helical" evidence="1">
    <location>
        <begin position="55"/>
        <end position="78"/>
    </location>
</feature>
<dbReference type="OrthoDB" id="9808630at2"/>
<proteinExistence type="predicted"/>